<dbReference type="Gene3D" id="3.40.50.300">
    <property type="entry name" value="P-loop containing nucleotide triphosphate hydrolases"/>
    <property type="match status" value="1"/>
</dbReference>
<name>A0A8C5FT83_GADMO</name>
<organism evidence="6 7">
    <name type="scientific">Gadus morhua</name>
    <name type="common">Atlantic cod</name>
    <dbReference type="NCBI Taxonomy" id="8049"/>
    <lineage>
        <taxon>Eukaryota</taxon>
        <taxon>Metazoa</taxon>
        <taxon>Chordata</taxon>
        <taxon>Craniata</taxon>
        <taxon>Vertebrata</taxon>
        <taxon>Euteleostomi</taxon>
        <taxon>Actinopterygii</taxon>
        <taxon>Neopterygii</taxon>
        <taxon>Teleostei</taxon>
        <taxon>Neoteleostei</taxon>
        <taxon>Acanthomorphata</taxon>
        <taxon>Zeiogadaria</taxon>
        <taxon>Gadariae</taxon>
        <taxon>Gadiformes</taxon>
        <taxon>Gadoidei</taxon>
        <taxon>Gadidae</taxon>
        <taxon>Gadus</taxon>
    </lineage>
</organism>
<dbReference type="GeneTree" id="ENSGT01120000271858"/>
<reference evidence="6" key="1">
    <citation type="submission" date="2025-08" db="UniProtKB">
        <authorList>
            <consortium name="Ensembl"/>
        </authorList>
    </citation>
    <scope>IDENTIFICATION</scope>
</reference>
<dbReference type="InterPro" id="IPR045058">
    <property type="entry name" value="GIMA/IAN/Toc"/>
</dbReference>
<keyword evidence="7" id="KW-1185">Reference proteome</keyword>
<dbReference type="Proteomes" id="UP000694546">
    <property type="component" value="Chromosome 17"/>
</dbReference>
<comment type="similarity">
    <text evidence="1">Belongs to the TRAFAC class TrmE-Era-EngA-EngB-Septin-like GTPase superfamily. AIG1/Toc34/Toc159-like paraseptin GTPase family. IAN subfamily.</text>
</comment>
<dbReference type="Ensembl" id="ENSGMOT00000054125.1">
    <property type="protein sequence ID" value="ENSGMOP00000059456.1"/>
    <property type="gene ID" value="ENSGMOG00000031799.1"/>
</dbReference>
<evidence type="ECO:0000256" key="2">
    <source>
        <dbReference type="ARBA" id="ARBA00022741"/>
    </source>
</evidence>
<accession>A0A8C5FT83</accession>
<feature type="domain" description="AIG1-type G" evidence="5">
    <location>
        <begin position="22"/>
        <end position="232"/>
    </location>
</feature>
<dbReference type="GO" id="GO:0005525">
    <property type="term" value="F:GTP binding"/>
    <property type="evidence" value="ECO:0007669"/>
    <property type="project" value="UniProtKB-KW"/>
</dbReference>
<dbReference type="InterPro" id="IPR006703">
    <property type="entry name" value="G_AIG1"/>
</dbReference>
<keyword evidence="4" id="KW-1133">Transmembrane helix</keyword>
<evidence type="ECO:0000256" key="4">
    <source>
        <dbReference type="SAM" id="Phobius"/>
    </source>
</evidence>
<evidence type="ECO:0000313" key="6">
    <source>
        <dbReference type="Ensembl" id="ENSGMOP00000059456.1"/>
    </source>
</evidence>
<evidence type="ECO:0000256" key="3">
    <source>
        <dbReference type="ARBA" id="ARBA00023134"/>
    </source>
</evidence>
<dbReference type="InterPro" id="IPR027417">
    <property type="entry name" value="P-loop_NTPase"/>
</dbReference>
<evidence type="ECO:0000256" key="1">
    <source>
        <dbReference type="ARBA" id="ARBA00008535"/>
    </source>
</evidence>
<evidence type="ECO:0000259" key="5">
    <source>
        <dbReference type="PROSITE" id="PS51720"/>
    </source>
</evidence>
<feature type="transmembrane region" description="Helical" evidence="4">
    <location>
        <begin position="235"/>
        <end position="259"/>
    </location>
</feature>
<dbReference type="CDD" id="cd01852">
    <property type="entry name" value="AIG1"/>
    <property type="match status" value="1"/>
</dbReference>
<keyword evidence="3" id="KW-0342">GTP-binding</keyword>
<dbReference type="PROSITE" id="PS51720">
    <property type="entry name" value="G_AIG1"/>
    <property type="match status" value="1"/>
</dbReference>
<keyword evidence="4" id="KW-0472">Membrane</keyword>
<dbReference type="FunFam" id="3.40.50.300:FF:000366">
    <property type="entry name" value="GTPase, IMAP family member 2"/>
    <property type="match status" value="1"/>
</dbReference>
<dbReference type="SUPFAM" id="SSF52540">
    <property type="entry name" value="P-loop containing nucleoside triphosphate hydrolases"/>
    <property type="match status" value="1"/>
</dbReference>
<dbReference type="PANTHER" id="PTHR10903:SF170">
    <property type="entry name" value="GTPASE IMAP FAMILY MEMBER 7"/>
    <property type="match status" value="1"/>
</dbReference>
<dbReference type="OMA" id="CESEACV"/>
<keyword evidence="2" id="KW-0547">Nucleotide-binding</keyword>
<proteinExistence type="inferred from homology"/>
<dbReference type="Pfam" id="PF04548">
    <property type="entry name" value="AIG1"/>
    <property type="match status" value="1"/>
</dbReference>
<reference evidence="6" key="2">
    <citation type="submission" date="2025-09" db="UniProtKB">
        <authorList>
            <consortium name="Ensembl"/>
        </authorList>
    </citation>
    <scope>IDENTIFICATION</scope>
</reference>
<keyword evidence="4" id="KW-0812">Transmembrane</keyword>
<evidence type="ECO:0000313" key="7">
    <source>
        <dbReference type="Proteomes" id="UP000694546"/>
    </source>
</evidence>
<dbReference type="AlphaFoldDB" id="A0A8C5FT83"/>
<protein>
    <recommendedName>
        <fullName evidence="5">AIG1-type G domain-containing protein</fullName>
    </recommendedName>
</protein>
<dbReference type="PANTHER" id="PTHR10903">
    <property type="entry name" value="GTPASE, IMAP FAMILY MEMBER-RELATED"/>
    <property type="match status" value="1"/>
</dbReference>
<sequence length="260" mass="28254">DRHFSGFGANGPWPDMGQNVPEEELRLILIGKVGSGKSASGNTILGTKHFLSRLSGSSVTKVCQLGTSDYHVEEEAGGTRRMRKKVVVVDMPGFGGTHLTKEQITTEVSQCMALTAPGPHAFLLVVQVGRFTEGENLAVDMMADVFGEAAVRNHTVVLFTRGDDLEESMEQFLACAPARLEDLIRRCGGRYHVFNNCIIDVNQVDELLSKVEKVMVDNGGKLYTKSKEKRDMRKVVGVVVVVVVLGLTVVAACVLGSAFW</sequence>